<feature type="transmembrane region" description="Helical" evidence="2">
    <location>
        <begin position="339"/>
        <end position="361"/>
    </location>
</feature>
<dbReference type="InterPro" id="IPR038729">
    <property type="entry name" value="Rad50/SbcC_AAA"/>
</dbReference>
<dbReference type="Gene3D" id="3.40.50.300">
    <property type="entry name" value="P-loop containing nucleotide triphosphate hydrolases"/>
    <property type="match status" value="2"/>
</dbReference>
<proteinExistence type="predicted"/>
<protein>
    <recommendedName>
        <fullName evidence="3">Rad50/SbcC-type AAA domain-containing protein</fullName>
    </recommendedName>
</protein>
<accession>A0A252F3W1</accession>
<dbReference type="Pfam" id="PF13476">
    <property type="entry name" value="AAA_23"/>
    <property type="match status" value="1"/>
</dbReference>
<dbReference type="PANTHER" id="PTHR41259:SF1">
    <property type="entry name" value="DOUBLE-STRAND BREAK REPAIR RAD50 ATPASE, PUTATIVE-RELATED"/>
    <property type="match status" value="1"/>
</dbReference>
<keyword evidence="5" id="KW-1185">Reference proteome</keyword>
<evidence type="ECO:0000259" key="3">
    <source>
        <dbReference type="Pfam" id="PF13476"/>
    </source>
</evidence>
<evidence type="ECO:0000313" key="4">
    <source>
        <dbReference type="EMBL" id="OUM20467.1"/>
    </source>
</evidence>
<keyword evidence="2" id="KW-0472">Membrane</keyword>
<feature type="transmembrane region" description="Helical" evidence="2">
    <location>
        <begin position="367"/>
        <end position="386"/>
    </location>
</feature>
<sequence>MKFLQAQGHFGVLDGQKIRFEDGLNVLYLPNEGGKTTLCNFLRVMLYGLNTSRRDGKNQLSDKTKYRPADGNPMSGILELEWKGRRIIISRQTGKGTAPMQEFSAHYADTGEECAELTAKDCGRILTGVSEEGYQSSALIDGQDQALSAGELGDRMLALSTTGDSAMMYSNAVAQLDHWRNALRGTGNRGRYAQVEADIAQLTQSIGRLDDLSEQIQNYEAQVPEAEQRIAEAEAEHQQATEDFTLLFVAKRESAEREERQSRERLAQLKAELPPFGVLADAERATAQFTEAQEAYDAAKAELDDVTTNYQKWKDDIDQTEDDYSNSSRSRSDIHIRGWSMILAVVLGVLAVVSLLQIIPFGPLTPYMPYLFSVCAVIALIVTFVGSTESLDSPPMDFDEERVKLERRRQSAISREAQTAEHLEKMRESFREQMQRIAPELPAEDDARALEHMKMLDEKKRVYLARKREHDDLAEHYLNILDTTGPQGEARMHMNETKSAVDEARQACNTLHESIAACRGKAEEIGKREELCTLRERLEEEKESILWQLDAIRLAKESLVRANAELTGRVSPQINKLAQEYMKTLTADRYTAMQLYTNFEATCRRDNSAVEMDKLRLSTGTRDQLYLALRLAVCKVLLDNQDESVPIVLDDPFVNYDDQRAACGMKLLREIARERQVILLTCRRP</sequence>
<dbReference type="SUPFAM" id="SSF52540">
    <property type="entry name" value="P-loop containing nucleoside triphosphate hydrolases"/>
    <property type="match status" value="1"/>
</dbReference>
<dbReference type="AlphaFoldDB" id="A0A252F3W1"/>
<dbReference type="GO" id="GO:0016887">
    <property type="term" value="F:ATP hydrolysis activity"/>
    <property type="evidence" value="ECO:0007669"/>
    <property type="project" value="InterPro"/>
</dbReference>
<organism evidence="4 5">
    <name type="scientific">Butyricicoccus porcorum</name>
    <dbReference type="NCBI Taxonomy" id="1945634"/>
    <lineage>
        <taxon>Bacteria</taxon>
        <taxon>Bacillati</taxon>
        <taxon>Bacillota</taxon>
        <taxon>Clostridia</taxon>
        <taxon>Eubacteriales</taxon>
        <taxon>Butyricicoccaceae</taxon>
        <taxon>Butyricicoccus</taxon>
    </lineage>
</organism>
<evidence type="ECO:0000313" key="5">
    <source>
        <dbReference type="Proteomes" id="UP000194903"/>
    </source>
</evidence>
<dbReference type="RefSeq" id="WP_087018907.1">
    <property type="nucleotide sequence ID" value="NZ_CP178353.1"/>
</dbReference>
<reference evidence="4 5" key="1">
    <citation type="submission" date="2017-05" db="EMBL/GenBank/DDBJ databases">
        <title>Butyricicoccus porcorum sp. nov. a butyrate-producing bacterium from the swine intestinal tract.</title>
        <authorList>
            <person name="Trachsel J."/>
            <person name="Humphrey S."/>
            <person name="Allen H.K."/>
        </authorList>
    </citation>
    <scope>NUCLEOTIDE SEQUENCE [LARGE SCALE GENOMIC DNA]</scope>
    <source>
        <strain evidence="4">BB10</strain>
    </source>
</reference>
<dbReference type="PANTHER" id="PTHR41259">
    <property type="entry name" value="DOUBLE-STRAND BREAK REPAIR RAD50 ATPASE, PUTATIVE-RELATED"/>
    <property type="match status" value="1"/>
</dbReference>
<dbReference type="Proteomes" id="UP000194903">
    <property type="component" value="Unassembled WGS sequence"/>
</dbReference>
<name>A0A252F3W1_9FIRM</name>
<evidence type="ECO:0000256" key="2">
    <source>
        <dbReference type="SAM" id="Phobius"/>
    </source>
</evidence>
<comment type="caution">
    <text evidence="4">The sequence shown here is derived from an EMBL/GenBank/DDBJ whole genome shotgun (WGS) entry which is preliminary data.</text>
</comment>
<keyword evidence="2" id="KW-0812">Transmembrane</keyword>
<keyword evidence="1" id="KW-0175">Coiled coil</keyword>
<dbReference type="OrthoDB" id="9764467at2"/>
<dbReference type="InterPro" id="IPR027417">
    <property type="entry name" value="P-loop_NTPase"/>
</dbReference>
<feature type="domain" description="Rad50/SbcC-type AAA" evidence="3">
    <location>
        <begin position="10"/>
        <end position="237"/>
    </location>
</feature>
<dbReference type="EMBL" id="NHOC01000005">
    <property type="protein sequence ID" value="OUM20467.1"/>
    <property type="molecule type" value="Genomic_DNA"/>
</dbReference>
<feature type="coiled-coil region" evidence="1">
    <location>
        <begin position="202"/>
        <end position="323"/>
    </location>
</feature>
<keyword evidence="2" id="KW-1133">Transmembrane helix</keyword>
<evidence type="ECO:0000256" key="1">
    <source>
        <dbReference type="SAM" id="Coils"/>
    </source>
</evidence>
<gene>
    <name evidence="4" type="ORF">CBW42_06445</name>
</gene>
<dbReference type="GO" id="GO:0006302">
    <property type="term" value="P:double-strand break repair"/>
    <property type="evidence" value="ECO:0007669"/>
    <property type="project" value="InterPro"/>
</dbReference>